<gene>
    <name evidence="2" type="ORF">HDA37_004596</name>
</gene>
<feature type="compositionally biased region" description="Low complexity" evidence="1">
    <location>
        <begin position="1"/>
        <end position="11"/>
    </location>
</feature>
<accession>A0A852WAD5</accession>
<sequence>MRTMNRTTRTNGLGGDGASGDTSSRDASIVLIGHGEALPIFCWPLSSEQQLGITLGTVLVYVSMHRTGTG</sequence>
<reference evidence="2 3" key="1">
    <citation type="submission" date="2020-07" db="EMBL/GenBank/DDBJ databases">
        <title>Sequencing the genomes of 1000 actinobacteria strains.</title>
        <authorList>
            <person name="Klenk H.-P."/>
        </authorList>
    </citation>
    <scope>NUCLEOTIDE SEQUENCE [LARGE SCALE GENOMIC DNA]</scope>
    <source>
        <strain evidence="2 3">DSM 44749</strain>
    </source>
</reference>
<evidence type="ECO:0000313" key="3">
    <source>
        <dbReference type="Proteomes" id="UP000549695"/>
    </source>
</evidence>
<evidence type="ECO:0000256" key="1">
    <source>
        <dbReference type="SAM" id="MobiDB-lite"/>
    </source>
</evidence>
<organism evidence="2 3">
    <name type="scientific">Pseudonocardia alni</name>
    <name type="common">Amycolata alni</name>
    <dbReference type="NCBI Taxonomy" id="33907"/>
    <lineage>
        <taxon>Bacteria</taxon>
        <taxon>Bacillati</taxon>
        <taxon>Actinomycetota</taxon>
        <taxon>Actinomycetes</taxon>
        <taxon>Pseudonocardiales</taxon>
        <taxon>Pseudonocardiaceae</taxon>
        <taxon>Pseudonocardia</taxon>
    </lineage>
</organism>
<dbReference type="RefSeq" id="WP_179762193.1">
    <property type="nucleotide sequence ID" value="NZ_BAAAJZ010000006.1"/>
</dbReference>
<dbReference type="AlphaFoldDB" id="A0A852WAD5"/>
<name>A0A852WAD5_PSEA5</name>
<feature type="region of interest" description="Disordered" evidence="1">
    <location>
        <begin position="1"/>
        <end position="23"/>
    </location>
</feature>
<comment type="caution">
    <text evidence="2">The sequence shown here is derived from an EMBL/GenBank/DDBJ whole genome shotgun (WGS) entry which is preliminary data.</text>
</comment>
<keyword evidence="3" id="KW-1185">Reference proteome</keyword>
<dbReference type="EMBL" id="JACCCZ010000001">
    <property type="protein sequence ID" value="NYG04311.1"/>
    <property type="molecule type" value="Genomic_DNA"/>
</dbReference>
<evidence type="ECO:0000313" key="2">
    <source>
        <dbReference type="EMBL" id="NYG04311.1"/>
    </source>
</evidence>
<proteinExistence type="predicted"/>
<dbReference type="Proteomes" id="UP000549695">
    <property type="component" value="Unassembled WGS sequence"/>
</dbReference>
<protein>
    <submittedName>
        <fullName evidence="2">Uncharacterized protein</fullName>
    </submittedName>
</protein>